<name>A0A2T0AQY6_9FIRM</name>
<gene>
    <name evidence="2" type="ORF">MOHU_15640</name>
</gene>
<keyword evidence="1" id="KW-1133">Transmembrane helix</keyword>
<evidence type="ECO:0000313" key="2">
    <source>
        <dbReference type="EMBL" id="PRR71932.1"/>
    </source>
</evidence>
<dbReference type="RefSeq" id="WP_106005524.1">
    <property type="nucleotide sequence ID" value="NZ_CP136419.1"/>
</dbReference>
<feature type="transmembrane region" description="Helical" evidence="1">
    <location>
        <begin position="21"/>
        <end position="43"/>
    </location>
</feature>
<reference evidence="2 3" key="1">
    <citation type="submission" date="2018-03" db="EMBL/GenBank/DDBJ databases">
        <title>Genome sequence of Moorella humiferrea DSM 23265.</title>
        <authorList>
            <person name="Poehlein A."/>
            <person name="Daniel R."/>
        </authorList>
    </citation>
    <scope>NUCLEOTIDE SEQUENCE [LARGE SCALE GENOMIC DNA]</scope>
    <source>
        <strain evidence="2 3">DSM 23265</strain>
    </source>
</reference>
<keyword evidence="1" id="KW-0812">Transmembrane</keyword>
<dbReference type="AlphaFoldDB" id="A0A2T0AQY6"/>
<protein>
    <submittedName>
        <fullName evidence="2">Uncharacterized protein</fullName>
    </submittedName>
</protein>
<keyword evidence="3" id="KW-1185">Reference proteome</keyword>
<evidence type="ECO:0000313" key="3">
    <source>
        <dbReference type="Proteomes" id="UP000238415"/>
    </source>
</evidence>
<proteinExistence type="predicted"/>
<keyword evidence="1" id="KW-0472">Membrane</keyword>
<dbReference type="EMBL" id="PVXM01000031">
    <property type="protein sequence ID" value="PRR71932.1"/>
    <property type="molecule type" value="Genomic_DNA"/>
</dbReference>
<sequence length="89" mass="8835">MLKGIVEFLKGERGAVTTTELIGYSLIIAGGVALVGFGATALFRGKAGAIFNAVKNMKAMSGAVSDTSTYSATLTTDSATGIATGATGN</sequence>
<accession>A0A2T0AQY6</accession>
<organism evidence="2 3">
    <name type="scientific">Neomoorella humiferrea</name>
    <dbReference type="NCBI Taxonomy" id="676965"/>
    <lineage>
        <taxon>Bacteria</taxon>
        <taxon>Bacillati</taxon>
        <taxon>Bacillota</taxon>
        <taxon>Clostridia</taxon>
        <taxon>Neomoorellales</taxon>
        <taxon>Neomoorellaceae</taxon>
        <taxon>Neomoorella</taxon>
    </lineage>
</organism>
<comment type="caution">
    <text evidence="2">The sequence shown here is derived from an EMBL/GenBank/DDBJ whole genome shotgun (WGS) entry which is preliminary data.</text>
</comment>
<evidence type="ECO:0000256" key="1">
    <source>
        <dbReference type="SAM" id="Phobius"/>
    </source>
</evidence>
<dbReference type="OrthoDB" id="9888133at2"/>
<dbReference type="Proteomes" id="UP000238415">
    <property type="component" value="Unassembled WGS sequence"/>
</dbReference>